<dbReference type="EMBL" id="KN833000">
    <property type="protein sequence ID" value="KIM81290.1"/>
    <property type="molecule type" value="Genomic_DNA"/>
</dbReference>
<keyword evidence="3" id="KW-1185">Reference proteome</keyword>
<dbReference type="GO" id="GO:0044550">
    <property type="term" value="P:secondary metabolite biosynthetic process"/>
    <property type="evidence" value="ECO:0007669"/>
    <property type="project" value="TreeGrafter"/>
</dbReference>
<gene>
    <name evidence="2" type="ORF">PILCRDRAFT_89248</name>
</gene>
<dbReference type="InterPro" id="IPR050317">
    <property type="entry name" value="Plant_Fungal_Acyltransferase"/>
</dbReference>
<dbReference type="PANTHER" id="PTHR31642:SF310">
    <property type="entry name" value="FATTY ALCOHOL:CAFFEOYL-COA ACYLTRANSFERASE"/>
    <property type="match status" value="1"/>
</dbReference>
<dbReference type="InterPro" id="IPR023213">
    <property type="entry name" value="CAT-like_dom_sf"/>
</dbReference>
<dbReference type="Gene3D" id="3.30.559.10">
    <property type="entry name" value="Chloramphenicol acetyltransferase-like domain"/>
    <property type="match status" value="2"/>
</dbReference>
<dbReference type="STRING" id="765440.A0A0C3F9F7"/>
<dbReference type="Pfam" id="PF02458">
    <property type="entry name" value="Transferase"/>
    <property type="match status" value="1"/>
</dbReference>
<sequence>MFVGYREVQMYTSSRGDYWAAFLSRLSKELQQRGITGKSTLPTNSSYTHYKMDRTKHCPWLQLSVFQSTPALPRASAGSLSAMTYLLSRDLLASFATGSSKGIITLYITLTLSSPPSSFTRNGASIESLTFTSAGTGLYPYSVCLRVPLSVLDATVARFAPTSAAWIYDCPEDERGQAALSVGQLRESLQKTLNAYRQWAETDPGVELVIAHCPRSVPYLIPVVRERVVGRGWWDAGEVSLEELLPEVPEFKLALSNDDQHEFDGLPGMIIQLTTFDCGGVAIAVKMAHLLADAQAMVHFVNNWARVNRAILAQAPIPPLSPVFDPSLMDRAAAGDIDAVKPDPEIIKAARTLPSGLQSVYRDNLLSKPSSHLELPCHGRNGRWVLQSIIVLYFAPKEVKQLQHGEQTVNKNVTLGARRRVSPALPETYLGSPIILTGTKAMSLQTLANSIHSSIAHLTPSNVTALLQANAYEDSPQRFWAAFLGNRNSIITSWLRLGLDGRRLVQFMKGGEDDMENADGGR</sequence>
<evidence type="ECO:0000313" key="2">
    <source>
        <dbReference type="EMBL" id="KIM81290.1"/>
    </source>
</evidence>
<dbReference type="AlphaFoldDB" id="A0A0C3F9F7"/>
<proteinExistence type="predicted"/>
<dbReference type="GO" id="GO:0016747">
    <property type="term" value="F:acyltransferase activity, transferring groups other than amino-acyl groups"/>
    <property type="evidence" value="ECO:0007669"/>
    <property type="project" value="TreeGrafter"/>
</dbReference>
<dbReference type="OrthoDB" id="444127at2759"/>
<dbReference type="Proteomes" id="UP000054166">
    <property type="component" value="Unassembled WGS sequence"/>
</dbReference>
<name>A0A0C3F9F7_PILCF</name>
<organism evidence="2 3">
    <name type="scientific">Piloderma croceum (strain F 1598)</name>
    <dbReference type="NCBI Taxonomy" id="765440"/>
    <lineage>
        <taxon>Eukaryota</taxon>
        <taxon>Fungi</taxon>
        <taxon>Dikarya</taxon>
        <taxon>Basidiomycota</taxon>
        <taxon>Agaricomycotina</taxon>
        <taxon>Agaricomycetes</taxon>
        <taxon>Agaricomycetidae</taxon>
        <taxon>Atheliales</taxon>
        <taxon>Atheliaceae</taxon>
        <taxon>Piloderma</taxon>
    </lineage>
</organism>
<dbReference type="PANTHER" id="PTHR31642">
    <property type="entry name" value="TRICHOTHECENE 3-O-ACETYLTRANSFERASE"/>
    <property type="match status" value="1"/>
</dbReference>
<reference evidence="3" key="2">
    <citation type="submission" date="2015-01" db="EMBL/GenBank/DDBJ databases">
        <title>Evolutionary Origins and Diversification of the Mycorrhizal Mutualists.</title>
        <authorList>
            <consortium name="DOE Joint Genome Institute"/>
            <consortium name="Mycorrhizal Genomics Consortium"/>
            <person name="Kohler A."/>
            <person name="Kuo A."/>
            <person name="Nagy L.G."/>
            <person name="Floudas D."/>
            <person name="Copeland A."/>
            <person name="Barry K.W."/>
            <person name="Cichocki N."/>
            <person name="Veneault-Fourrey C."/>
            <person name="LaButti K."/>
            <person name="Lindquist E.A."/>
            <person name="Lipzen A."/>
            <person name="Lundell T."/>
            <person name="Morin E."/>
            <person name="Murat C."/>
            <person name="Riley R."/>
            <person name="Ohm R."/>
            <person name="Sun H."/>
            <person name="Tunlid A."/>
            <person name="Henrissat B."/>
            <person name="Grigoriev I.V."/>
            <person name="Hibbett D.S."/>
            <person name="Martin F."/>
        </authorList>
    </citation>
    <scope>NUCLEOTIDE SEQUENCE [LARGE SCALE GENOMIC DNA]</scope>
    <source>
        <strain evidence="3">F 1598</strain>
    </source>
</reference>
<evidence type="ECO:0000256" key="1">
    <source>
        <dbReference type="ARBA" id="ARBA00022679"/>
    </source>
</evidence>
<dbReference type="HOGENOM" id="CLU_521854_0_0_1"/>
<evidence type="ECO:0000313" key="3">
    <source>
        <dbReference type="Proteomes" id="UP000054166"/>
    </source>
</evidence>
<keyword evidence="1" id="KW-0808">Transferase</keyword>
<protein>
    <submittedName>
        <fullName evidence="2">Uncharacterized protein</fullName>
    </submittedName>
</protein>
<reference evidence="2 3" key="1">
    <citation type="submission" date="2014-04" db="EMBL/GenBank/DDBJ databases">
        <authorList>
            <consortium name="DOE Joint Genome Institute"/>
            <person name="Kuo A."/>
            <person name="Tarkka M."/>
            <person name="Buscot F."/>
            <person name="Kohler A."/>
            <person name="Nagy L.G."/>
            <person name="Floudas D."/>
            <person name="Copeland A."/>
            <person name="Barry K.W."/>
            <person name="Cichocki N."/>
            <person name="Veneault-Fourrey C."/>
            <person name="LaButti K."/>
            <person name="Lindquist E.A."/>
            <person name="Lipzen A."/>
            <person name="Lundell T."/>
            <person name="Morin E."/>
            <person name="Murat C."/>
            <person name="Sun H."/>
            <person name="Tunlid A."/>
            <person name="Henrissat B."/>
            <person name="Grigoriev I.V."/>
            <person name="Hibbett D.S."/>
            <person name="Martin F."/>
            <person name="Nordberg H.P."/>
            <person name="Cantor M.N."/>
            <person name="Hua S.X."/>
        </authorList>
    </citation>
    <scope>NUCLEOTIDE SEQUENCE [LARGE SCALE GENOMIC DNA]</scope>
    <source>
        <strain evidence="2 3">F 1598</strain>
    </source>
</reference>
<dbReference type="InParanoid" id="A0A0C3F9F7"/>
<accession>A0A0C3F9F7</accession>